<dbReference type="SUPFAM" id="SSF53383">
    <property type="entry name" value="PLP-dependent transferases"/>
    <property type="match status" value="1"/>
</dbReference>
<feature type="modified residue" description="N6-(pyridoxal phosphate)lysine" evidence="5">
    <location>
        <position position="261"/>
    </location>
</feature>
<evidence type="ECO:0000256" key="2">
    <source>
        <dbReference type="ARBA" id="ARBA00007441"/>
    </source>
</evidence>
<comment type="caution">
    <text evidence="8">The sequence shown here is derived from an EMBL/GenBank/DDBJ whole genome shotgun (WGS) entry which is preliminary data.</text>
</comment>
<name>A0AA88AU60_FICCA</name>
<dbReference type="InterPro" id="IPR004839">
    <property type="entry name" value="Aminotransferase_I/II_large"/>
</dbReference>
<keyword evidence="9" id="KW-1185">Reference proteome</keyword>
<dbReference type="InterPro" id="IPR004838">
    <property type="entry name" value="NHTrfase_class1_PyrdxlP-BS"/>
</dbReference>
<dbReference type="InterPro" id="IPR005958">
    <property type="entry name" value="TyrNic_aminoTrfase"/>
</dbReference>
<dbReference type="PIRSF" id="PIRSF000517">
    <property type="entry name" value="Tyr_transaminase"/>
    <property type="match status" value="1"/>
</dbReference>
<dbReference type="NCBIfam" id="TIGR01265">
    <property type="entry name" value="tyr_nico_aTase"/>
    <property type="match status" value="1"/>
</dbReference>
<reference evidence="8" key="1">
    <citation type="submission" date="2023-07" db="EMBL/GenBank/DDBJ databases">
        <title>draft genome sequence of fig (Ficus carica).</title>
        <authorList>
            <person name="Takahashi T."/>
            <person name="Nishimura K."/>
        </authorList>
    </citation>
    <scope>NUCLEOTIDE SEQUENCE</scope>
</reference>
<dbReference type="PANTHER" id="PTHR45744:SF36">
    <property type="entry name" value="AMINOTRANSFERASE CLASS I_CLASSII DOMAIN-CONTAINING PROTEIN"/>
    <property type="match status" value="1"/>
</dbReference>
<dbReference type="EMBL" id="BTGU01000048">
    <property type="protein sequence ID" value="GMN53848.1"/>
    <property type="molecule type" value="Genomic_DNA"/>
</dbReference>
<evidence type="ECO:0000259" key="7">
    <source>
        <dbReference type="Pfam" id="PF00155"/>
    </source>
</evidence>
<dbReference type="GO" id="GO:0030170">
    <property type="term" value="F:pyridoxal phosphate binding"/>
    <property type="evidence" value="ECO:0007669"/>
    <property type="project" value="InterPro"/>
</dbReference>
<comment type="similarity">
    <text evidence="2 4">Belongs to the class-I pyridoxal-phosphate-dependent aminotransferase family.</text>
</comment>
<dbReference type="GO" id="GO:0004838">
    <property type="term" value="F:L-tyrosine-2-oxoglutarate transaminase activity"/>
    <property type="evidence" value="ECO:0007669"/>
    <property type="project" value="TreeGrafter"/>
</dbReference>
<feature type="compositionally biased region" description="Basic and acidic residues" evidence="6">
    <location>
        <begin position="10"/>
        <end position="27"/>
    </location>
</feature>
<comment type="cofactor">
    <cofactor evidence="1 4 5">
        <name>pyridoxal 5'-phosphate</name>
        <dbReference type="ChEBI" id="CHEBI:597326"/>
    </cofactor>
</comment>
<protein>
    <recommendedName>
        <fullName evidence="7">Aminotransferase class I/classII large domain-containing protein</fullName>
    </recommendedName>
</protein>
<dbReference type="Proteomes" id="UP001187192">
    <property type="component" value="Unassembled WGS sequence"/>
</dbReference>
<evidence type="ECO:0000256" key="5">
    <source>
        <dbReference type="PIRSR" id="PIRSR000517-1"/>
    </source>
</evidence>
<dbReference type="CDD" id="cd00609">
    <property type="entry name" value="AAT_like"/>
    <property type="match status" value="1"/>
</dbReference>
<dbReference type="PANTHER" id="PTHR45744">
    <property type="entry name" value="TYROSINE AMINOTRANSFERASE"/>
    <property type="match status" value="1"/>
</dbReference>
<dbReference type="Pfam" id="PF00155">
    <property type="entry name" value="Aminotran_1_2"/>
    <property type="match status" value="1"/>
</dbReference>
<proteinExistence type="inferred from homology"/>
<dbReference type="Gene3D" id="3.40.640.10">
    <property type="entry name" value="Type I PLP-dependent aspartate aminotransferase-like (Major domain)"/>
    <property type="match status" value="1"/>
</dbReference>
<dbReference type="GO" id="GO:0006572">
    <property type="term" value="P:L-tyrosine catabolic process"/>
    <property type="evidence" value="ECO:0007669"/>
    <property type="project" value="TreeGrafter"/>
</dbReference>
<evidence type="ECO:0000256" key="6">
    <source>
        <dbReference type="SAM" id="MobiDB-lite"/>
    </source>
</evidence>
<evidence type="ECO:0000313" key="9">
    <source>
        <dbReference type="Proteomes" id="UP001187192"/>
    </source>
</evidence>
<dbReference type="InterPro" id="IPR015424">
    <property type="entry name" value="PyrdxlP-dep_Trfase"/>
</dbReference>
<dbReference type="InterPro" id="IPR015421">
    <property type="entry name" value="PyrdxlP-dep_Trfase_major"/>
</dbReference>
<gene>
    <name evidence="8" type="ORF">TIFTF001_022979</name>
</gene>
<keyword evidence="3 4" id="KW-0663">Pyridoxal phosphate</keyword>
<dbReference type="Gene3D" id="3.90.1150.10">
    <property type="entry name" value="Aspartate Aminotransferase, domain 1"/>
    <property type="match status" value="1"/>
</dbReference>
<evidence type="ECO:0000256" key="4">
    <source>
        <dbReference type="PIRNR" id="PIRNR000517"/>
    </source>
</evidence>
<evidence type="ECO:0000256" key="1">
    <source>
        <dbReference type="ARBA" id="ARBA00001933"/>
    </source>
</evidence>
<sequence>MEMENGTDSAEERWNFRQDEGEGELEKASAITVRGVLDMIMANLNLDDDRKPPVPLGHGDPSVFPCFRTSTVAEDAIVAALRSSNFNRYSPTNGVLSARRAVAEYLSHDLPHSLSSDDVYMTLGCVQAIEIILTALASPGANILLPRPGFPYYESRAACSNLEVRHFDLLPDQRWEVDLESVKAISDENTVAMVVINPGNPCGSVYTRQHLEKIAEMARKLRILVIADEVYERLTFGSTPFVPMGVFGTVVPVVTLGSVSKRWSAPGWRLGWIVIKKIIGCLNVSSDPVTFLQGALPDILHKTKEDYFSKIIDVLRETADICYDTIKEIPFLACPNKSEGSMFVMVKLNVSLLDDISDDLEFCLKLAKEESVVVLPGVAVGMKNWLRITFAVEPSVLEDGLGRIKAFCQRHAKTVP</sequence>
<feature type="region of interest" description="Disordered" evidence="6">
    <location>
        <begin position="1"/>
        <end position="27"/>
    </location>
</feature>
<evidence type="ECO:0000256" key="3">
    <source>
        <dbReference type="ARBA" id="ARBA00022898"/>
    </source>
</evidence>
<evidence type="ECO:0000313" key="8">
    <source>
        <dbReference type="EMBL" id="GMN53848.1"/>
    </source>
</evidence>
<organism evidence="8 9">
    <name type="scientific">Ficus carica</name>
    <name type="common">Common fig</name>
    <dbReference type="NCBI Taxonomy" id="3494"/>
    <lineage>
        <taxon>Eukaryota</taxon>
        <taxon>Viridiplantae</taxon>
        <taxon>Streptophyta</taxon>
        <taxon>Embryophyta</taxon>
        <taxon>Tracheophyta</taxon>
        <taxon>Spermatophyta</taxon>
        <taxon>Magnoliopsida</taxon>
        <taxon>eudicotyledons</taxon>
        <taxon>Gunneridae</taxon>
        <taxon>Pentapetalae</taxon>
        <taxon>rosids</taxon>
        <taxon>fabids</taxon>
        <taxon>Rosales</taxon>
        <taxon>Moraceae</taxon>
        <taxon>Ficeae</taxon>
        <taxon>Ficus</taxon>
    </lineage>
</organism>
<accession>A0AA88AU60</accession>
<feature type="domain" description="Aminotransferase class I/classII large" evidence="7">
    <location>
        <begin position="54"/>
        <end position="404"/>
    </location>
</feature>
<dbReference type="AlphaFoldDB" id="A0AA88AU60"/>
<dbReference type="FunFam" id="3.90.1150.10:FF:000040">
    <property type="entry name" value="Tyrosine aminotransferase"/>
    <property type="match status" value="1"/>
</dbReference>
<dbReference type="PROSITE" id="PS00105">
    <property type="entry name" value="AA_TRANSFER_CLASS_1"/>
    <property type="match status" value="1"/>
</dbReference>
<dbReference type="InterPro" id="IPR015422">
    <property type="entry name" value="PyrdxlP-dep_Trfase_small"/>
</dbReference>